<organism evidence="2 3">
    <name type="scientific">Rubripirellula reticaptiva</name>
    <dbReference type="NCBI Taxonomy" id="2528013"/>
    <lineage>
        <taxon>Bacteria</taxon>
        <taxon>Pseudomonadati</taxon>
        <taxon>Planctomycetota</taxon>
        <taxon>Planctomycetia</taxon>
        <taxon>Pirellulales</taxon>
        <taxon>Pirellulaceae</taxon>
        <taxon>Rubripirellula</taxon>
    </lineage>
</organism>
<dbReference type="RefSeq" id="WP_146532104.1">
    <property type="nucleotide sequence ID" value="NZ_SJPX01000001.1"/>
</dbReference>
<dbReference type="AlphaFoldDB" id="A0A5C6F641"/>
<dbReference type="OrthoDB" id="212892at2"/>
<sequence precursor="true">MTPIDLIFCSRRFSLAIAAAALLFDGMPAISASPLSVEDALAAVSSVSPDAAGLSKATTAVTSLRQLPADRLPDLLDAMAGADPVSRNWIRGLAFDIKRRTSLSPTDMLEDYAMDRSKNMFGRGLAMEMFQLDAPEPAAQRIGQCLDDPSLPLREMAVAQVLGRAEQAKQDGDEAVAKKLYRQALVSARQPRQLEGAVAALKGLGETASIAEAFAMIKHWKTIGPFDNVGGVGFDTAYSVEKDYVRTAAINFNPAADGKEGEVSWQDIKADGDTGNVDLATAFDKEKGAVAYVYTTFNSPAAQTAQARLGSIAANKVWINGDELIANKIYHSGTALDQYIAQVELKAGENTILIKNCQNEQTEGWAQEWEFQFRLTDLNGKGLTSGN</sequence>
<evidence type="ECO:0000313" key="2">
    <source>
        <dbReference type="EMBL" id="TWU57163.1"/>
    </source>
</evidence>
<evidence type="ECO:0000313" key="3">
    <source>
        <dbReference type="Proteomes" id="UP000317977"/>
    </source>
</evidence>
<keyword evidence="1" id="KW-0732">Signal</keyword>
<evidence type="ECO:0000256" key="1">
    <source>
        <dbReference type="SAM" id="SignalP"/>
    </source>
</evidence>
<comment type="caution">
    <text evidence="2">The sequence shown here is derived from an EMBL/GenBank/DDBJ whole genome shotgun (WGS) entry which is preliminary data.</text>
</comment>
<accession>A0A5C6F641</accession>
<name>A0A5C6F641_9BACT</name>
<keyword evidence="3" id="KW-1185">Reference proteome</keyword>
<feature type="chain" id="PRO_5022869373" evidence="1">
    <location>
        <begin position="32"/>
        <end position="387"/>
    </location>
</feature>
<reference evidence="2 3" key="1">
    <citation type="submission" date="2019-02" db="EMBL/GenBank/DDBJ databases">
        <title>Deep-cultivation of Planctomycetes and their phenomic and genomic characterization uncovers novel biology.</title>
        <authorList>
            <person name="Wiegand S."/>
            <person name="Jogler M."/>
            <person name="Boedeker C."/>
            <person name="Pinto D."/>
            <person name="Vollmers J."/>
            <person name="Rivas-Marin E."/>
            <person name="Kohn T."/>
            <person name="Peeters S.H."/>
            <person name="Heuer A."/>
            <person name="Rast P."/>
            <person name="Oberbeckmann S."/>
            <person name="Bunk B."/>
            <person name="Jeske O."/>
            <person name="Meyerdierks A."/>
            <person name="Storesund J.E."/>
            <person name="Kallscheuer N."/>
            <person name="Luecker S."/>
            <person name="Lage O.M."/>
            <person name="Pohl T."/>
            <person name="Merkel B.J."/>
            <person name="Hornburger P."/>
            <person name="Mueller R.-W."/>
            <person name="Bruemmer F."/>
            <person name="Labrenz M."/>
            <person name="Spormann A.M."/>
            <person name="Op Den Camp H."/>
            <person name="Overmann J."/>
            <person name="Amann R."/>
            <person name="Jetten M.S.M."/>
            <person name="Mascher T."/>
            <person name="Medema M.H."/>
            <person name="Devos D.P."/>
            <person name="Kaster A.-K."/>
            <person name="Ovreas L."/>
            <person name="Rohde M."/>
            <person name="Galperin M.Y."/>
            <person name="Jogler C."/>
        </authorList>
    </citation>
    <scope>NUCLEOTIDE SEQUENCE [LARGE SCALE GENOMIC DNA]</scope>
    <source>
        <strain evidence="2 3">Poly59</strain>
    </source>
</reference>
<proteinExistence type="predicted"/>
<dbReference type="EMBL" id="SJPX01000001">
    <property type="protein sequence ID" value="TWU57163.1"/>
    <property type="molecule type" value="Genomic_DNA"/>
</dbReference>
<gene>
    <name evidence="2" type="ORF">Poly59_00690</name>
</gene>
<protein>
    <submittedName>
        <fullName evidence="2">Uncharacterized protein</fullName>
    </submittedName>
</protein>
<dbReference type="Proteomes" id="UP000317977">
    <property type="component" value="Unassembled WGS sequence"/>
</dbReference>
<feature type="signal peptide" evidence="1">
    <location>
        <begin position="1"/>
        <end position="31"/>
    </location>
</feature>